<evidence type="ECO:0000313" key="5">
    <source>
        <dbReference type="EMBL" id="AQQ68875.1"/>
    </source>
</evidence>
<dbReference type="PANTHER" id="PTHR10963:SF55">
    <property type="entry name" value="GLYCOSIDE HYDROLASE FAMILY 16 PROTEIN"/>
    <property type="match status" value="1"/>
</dbReference>
<proteinExistence type="inferred from homology"/>
<accession>A0A1Q2M801</accession>
<feature type="chain" id="PRO_5012003955" description="GH16 domain-containing protein" evidence="3">
    <location>
        <begin position="20"/>
        <end position="516"/>
    </location>
</feature>
<evidence type="ECO:0000256" key="1">
    <source>
        <dbReference type="ARBA" id="ARBA00006865"/>
    </source>
</evidence>
<dbReference type="GO" id="GO:0004553">
    <property type="term" value="F:hydrolase activity, hydrolyzing O-glycosyl compounds"/>
    <property type="evidence" value="ECO:0007669"/>
    <property type="project" value="InterPro"/>
</dbReference>
<reference evidence="5" key="1">
    <citation type="submission" date="2017-02" db="EMBL/GenBank/DDBJ databases">
        <title>Genome of Microbulbifer agarilyticus GP101.</title>
        <authorList>
            <person name="Jung J."/>
            <person name="Bae S.S."/>
            <person name="Baek K."/>
        </authorList>
    </citation>
    <scope>NUCLEOTIDE SEQUENCE [LARGE SCALE GENOMIC DNA]</scope>
    <source>
        <strain evidence="5">GP101</strain>
    </source>
</reference>
<dbReference type="SUPFAM" id="SSF49785">
    <property type="entry name" value="Galactose-binding domain-like"/>
    <property type="match status" value="1"/>
</dbReference>
<comment type="similarity">
    <text evidence="1">Belongs to the glycosyl hydrolase 16 family.</text>
</comment>
<dbReference type="InterPro" id="IPR000757">
    <property type="entry name" value="Beta-glucanase-like"/>
</dbReference>
<evidence type="ECO:0000256" key="3">
    <source>
        <dbReference type="SAM" id="SignalP"/>
    </source>
</evidence>
<dbReference type="PANTHER" id="PTHR10963">
    <property type="entry name" value="GLYCOSYL HYDROLASE-RELATED"/>
    <property type="match status" value="1"/>
</dbReference>
<dbReference type="RefSeq" id="WP_157520438.1">
    <property type="nucleotide sequence ID" value="NZ_CP019650.1"/>
</dbReference>
<dbReference type="Pfam" id="PF00722">
    <property type="entry name" value="Glyco_hydro_16"/>
    <property type="match status" value="1"/>
</dbReference>
<dbReference type="InterPro" id="IPR013320">
    <property type="entry name" value="ConA-like_dom_sf"/>
</dbReference>
<dbReference type="Pfam" id="PF18559">
    <property type="entry name" value="Exop_C"/>
    <property type="match status" value="1"/>
</dbReference>
<dbReference type="InterPro" id="IPR050546">
    <property type="entry name" value="Glycosyl_Hydrlase_16"/>
</dbReference>
<dbReference type="KEGG" id="maga:Mag101_15465"/>
<dbReference type="STRING" id="260552.Mag101_15465"/>
<gene>
    <name evidence="5" type="ORF">Mag101_15465</name>
</gene>
<dbReference type="InterPro" id="IPR041443">
    <property type="entry name" value="Exop_C"/>
</dbReference>
<feature type="compositionally biased region" description="Polar residues" evidence="2">
    <location>
        <begin position="132"/>
        <end position="141"/>
    </location>
</feature>
<evidence type="ECO:0000256" key="2">
    <source>
        <dbReference type="SAM" id="MobiDB-lite"/>
    </source>
</evidence>
<dbReference type="PROSITE" id="PS51762">
    <property type="entry name" value="GH16_2"/>
    <property type="match status" value="1"/>
</dbReference>
<dbReference type="InterPro" id="IPR008979">
    <property type="entry name" value="Galactose-bd-like_sf"/>
</dbReference>
<dbReference type="AlphaFoldDB" id="A0A1Q2M801"/>
<feature type="signal peptide" evidence="3">
    <location>
        <begin position="1"/>
        <end position="19"/>
    </location>
</feature>
<keyword evidence="3" id="KW-0732">Signal</keyword>
<feature type="region of interest" description="Disordered" evidence="2">
    <location>
        <begin position="119"/>
        <end position="141"/>
    </location>
</feature>
<dbReference type="GO" id="GO:0005975">
    <property type="term" value="P:carbohydrate metabolic process"/>
    <property type="evidence" value="ECO:0007669"/>
    <property type="project" value="InterPro"/>
</dbReference>
<dbReference type="Gene3D" id="2.60.120.200">
    <property type="match status" value="1"/>
</dbReference>
<name>A0A1Q2M801_9GAMM</name>
<dbReference type="EMBL" id="CP019650">
    <property type="protein sequence ID" value="AQQ68875.1"/>
    <property type="molecule type" value="Genomic_DNA"/>
</dbReference>
<dbReference type="Gene3D" id="2.60.120.430">
    <property type="entry name" value="Galactose-binding lectin"/>
    <property type="match status" value="1"/>
</dbReference>
<evidence type="ECO:0000259" key="4">
    <source>
        <dbReference type="PROSITE" id="PS51762"/>
    </source>
</evidence>
<feature type="region of interest" description="Disordered" evidence="2">
    <location>
        <begin position="29"/>
        <end position="50"/>
    </location>
</feature>
<dbReference type="PROSITE" id="PS51257">
    <property type="entry name" value="PROKAR_LIPOPROTEIN"/>
    <property type="match status" value="1"/>
</dbReference>
<organism evidence="5 6">
    <name type="scientific">Microbulbifer agarilyticus</name>
    <dbReference type="NCBI Taxonomy" id="260552"/>
    <lineage>
        <taxon>Bacteria</taxon>
        <taxon>Pseudomonadati</taxon>
        <taxon>Pseudomonadota</taxon>
        <taxon>Gammaproteobacteria</taxon>
        <taxon>Cellvibrionales</taxon>
        <taxon>Microbulbiferaceae</taxon>
        <taxon>Microbulbifer</taxon>
    </lineage>
</organism>
<dbReference type="SUPFAM" id="SSF49899">
    <property type="entry name" value="Concanavalin A-like lectins/glucanases"/>
    <property type="match status" value="1"/>
</dbReference>
<dbReference type="CDD" id="cd08023">
    <property type="entry name" value="GH16_laminarinase_like"/>
    <property type="match status" value="1"/>
</dbReference>
<evidence type="ECO:0000313" key="6">
    <source>
        <dbReference type="Proteomes" id="UP000188219"/>
    </source>
</evidence>
<dbReference type="OrthoDB" id="9809583at2"/>
<keyword evidence="6" id="KW-1185">Reference proteome</keyword>
<dbReference type="Proteomes" id="UP000188219">
    <property type="component" value="Chromosome"/>
</dbReference>
<sequence>MSSKLFHASLLSLSIGLVACGGGSSGGANDNDADLGGPVDPPASDRPEQCLEDPMNSGYCLVWADEFSGDGIDSANWSHEVNCWGGGNNEAQCYVDDAENAWVADDMLHIKAIRQDAVGPSRVDDDPAYDPNDTSGSGSYTSARLRTKGLADWKYGRFEMRAKLPQGQGSWPAFWMLPTEGVYGGWPLSGEIDIVEAVNLKVGGEDKVHGTLHYGGSWPGNKYSGESYQIPGGLNPADDFHTYAVEWEEGEVRWYVDGDHYATQTSEGWYTTADLENPLAPFDQSFHLILNLAVGGNWPANVNDTGIDESVFPQEFVIDYVRVYQCSEDFATGKGCGMTDGDFVLNPGIQPPAAPDGDGDELVIFDGEAKAPYSWFTWTASGDIGYATVDAGGDYGDVAEVTYNTNQGIGFFQSDATYDLSAYTYVEFDLRVTAEPADPGTASLTFRADCVYPCSSGDYPLDMPALNEWTHFQIPVMDLTNAGLNAASVNTPFIISPGWDNQLGAVLQLDNIRWVK</sequence>
<feature type="domain" description="GH16" evidence="4">
    <location>
        <begin position="33"/>
        <end position="329"/>
    </location>
</feature>
<protein>
    <recommendedName>
        <fullName evidence="4">GH16 domain-containing protein</fullName>
    </recommendedName>
</protein>